<dbReference type="PRINTS" id="PR00149">
    <property type="entry name" value="FUMRATELYASE"/>
</dbReference>
<keyword evidence="6" id="KW-1185">Reference proteome</keyword>
<dbReference type="InterPro" id="IPR022761">
    <property type="entry name" value="Fumarate_lyase_N"/>
</dbReference>
<dbReference type="InterPro" id="IPR008948">
    <property type="entry name" value="L-Aspartase-like"/>
</dbReference>
<dbReference type="Gene3D" id="1.20.200.10">
    <property type="entry name" value="Fumarase/aspartase (Central domain)"/>
    <property type="match status" value="1"/>
</dbReference>
<comment type="catalytic activity">
    <reaction evidence="1">
        <text>2-(N(omega)-L-arginino)succinate = fumarate + L-arginine</text>
        <dbReference type="Rhea" id="RHEA:24020"/>
        <dbReference type="ChEBI" id="CHEBI:29806"/>
        <dbReference type="ChEBI" id="CHEBI:32682"/>
        <dbReference type="ChEBI" id="CHEBI:57472"/>
        <dbReference type="EC" id="4.3.2.1"/>
    </reaction>
</comment>
<comment type="pathway">
    <text evidence="1">Amino-acid biosynthesis; L-arginine biosynthesis; L-arginine from L-ornithine and carbamoyl phosphate: step 3/3.</text>
</comment>
<dbReference type="InterPro" id="IPR024083">
    <property type="entry name" value="Fumarase/histidase_N"/>
</dbReference>
<feature type="domain" description="Fumarate lyase N-terminal" evidence="3">
    <location>
        <begin position="27"/>
        <end position="298"/>
    </location>
</feature>
<dbReference type="InterPro" id="IPR009049">
    <property type="entry name" value="Argininosuccinate_lyase"/>
</dbReference>
<dbReference type="Gene3D" id="1.10.40.30">
    <property type="entry name" value="Fumarase/aspartase (C-terminal domain)"/>
    <property type="match status" value="1"/>
</dbReference>
<evidence type="ECO:0000313" key="6">
    <source>
        <dbReference type="Proteomes" id="UP000628840"/>
    </source>
</evidence>
<dbReference type="Proteomes" id="UP000628840">
    <property type="component" value="Unassembled WGS sequence"/>
</dbReference>
<accession>A0A830FAF3</accession>
<dbReference type="AlphaFoldDB" id="A0A830FAF3"/>
<keyword evidence="1 5" id="KW-0456">Lyase</keyword>
<dbReference type="GO" id="GO:0005829">
    <property type="term" value="C:cytosol"/>
    <property type="evidence" value="ECO:0007669"/>
    <property type="project" value="TreeGrafter"/>
</dbReference>
<dbReference type="PANTHER" id="PTHR43814:SF1">
    <property type="entry name" value="ARGININOSUCCINATE LYASE"/>
    <property type="match status" value="1"/>
</dbReference>
<evidence type="ECO:0000313" key="5">
    <source>
        <dbReference type="EMBL" id="GGL35318.1"/>
    </source>
</evidence>
<dbReference type="CDD" id="cd01359">
    <property type="entry name" value="Argininosuccinate_lyase"/>
    <property type="match status" value="1"/>
</dbReference>
<dbReference type="GO" id="GO:0004056">
    <property type="term" value="F:argininosuccinate lyase activity"/>
    <property type="evidence" value="ECO:0007669"/>
    <property type="project" value="UniProtKB-UniRule"/>
</dbReference>
<dbReference type="Gene3D" id="1.10.275.10">
    <property type="entry name" value="Fumarase/aspartase (N-terminal domain)"/>
    <property type="match status" value="1"/>
</dbReference>
<dbReference type="EC" id="4.3.2.1" evidence="1 2"/>
<comment type="subcellular location">
    <subcellularLocation>
        <location evidence="1">Cytoplasm</location>
    </subcellularLocation>
</comment>
<dbReference type="Pfam" id="PF00206">
    <property type="entry name" value="Lyase_1"/>
    <property type="match status" value="1"/>
</dbReference>
<dbReference type="UniPathway" id="UPA00068">
    <property type="reaction ID" value="UER00114"/>
</dbReference>
<evidence type="ECO:0000256" key="2">
    <source>
        <dbReference type="NCBIfam" id="TIGR00838"/>
    </source>
</evidence>
<dbReference type="GO" id="GO:0042450">
    <property type="term" value="P:L-arginine biosynthetic process via ornithine"/>
    <property type="evidence" value="ECO:0007669"/>
    <property type="project" value="UniProtKB-UniRule"/>
</dbReference>
<keyword evidence="1" id="KW-0028">Amino-acid biosynthesis</keyword>
<name>A0A830FAF3_9EURY</name>
<dbReference type="InterPro" id="IPR029419">
    <property type="entry name" value="Arg_succ_lyase_C"/>
</dbReference>
<dbReference type="PRINTS" id="PR00145">
    <property type="entry name" value="ARGSUCLYASE"/>
</dbReference>
<dbReference type="FunFam" id="1.20.200.10:FF:000015">
    <property type="entry name" value="argininosuccinate lyase isoform X2"/>
    <property type="match status" value="1"/>
</dbReference>
<gene>
    <name evidence="1" type="primary">argH</name>
    <name evidence="5" type="ORF">GCM10009037_18730</name>
</gene>
<evidence type="ECO:0000256" key="1">
    <source>
        <dbReference type="HAMAP-Rule" id="MF_00006"/>
    </source>
</evidence>
<dbReference type="SUPFAM" id="SSF48557">
    <property type="entry name" value="L-aspartase-like"/>
    <property type="match status" value="1"/>
</dbReference>
<sequence>MDGEGSETVVRRERFAGGPAREFLSSMAFDDRLFEADLAVDRAHVVMLAEQGIVDAADAGAILDALDDVAEEGFDALPEGEDVHEAIETAVIERVGPDGGRMHTARSRNDEVAACLRYEYRDTLLEAIETTVAAREALCEVAEAERETVMPGYTHLQPAQPTTVAHWALSYEAALARDTERLLDAFDRTNRSPLGSAAFAGTPFDVDRERTAELLGFESVLDNSMDAVSSRDFLVEGSAAFAGLATTLSGLAEDLVVFANRGLVELDDDYASTSSIMPQKKNPDTLELVRSTAGDAFGGLHGLLTTMKGLPRAYNRDLQNASPHAWRVADAVAEATDVAAGAVSTADWPAEELAAAAGEGFSTATGVADLLAMHGLPFRTAHEIVAAAAERGADYDALDAACEEVVGEGIDSLADRDAVEAVLDPVASVASRDSMGGPAPGATAETLASALEGCAAHADAAASRADALAVAEESLAAEVSSYA</sequence>
<dbReference type="Pfam" id="PF14698">
    <property type="entry name" value="ASL_C2"/>
    <property type="match status" value="1"/>
</dbReference>
<dbReference type="EMBL" id="BMPF01000002">
    <property type="protein sequence ID" value="GGL35318.1"/>
    <property type="molecule type" value="Genomic_DNA"/>
</dbReference>
<reference evidence="5 6" key="1">
    <citation type="journal article" date="2019" name="Int. J. Syst. Evol. Microbiol.">
        <title>The Global Catalogue of Microorganisms (GCM) 10K type strain sequencing project: providing services to taxonomists for standard genome sequencing and annotation.</title>
        <authorList>
            <consortium name="The Broad Institute Genomics Platform"/>
            <consortium name="The Broad Institute Genome Sequencing Center for Infectious Disease"/>
            <person name="Wu L."/>
            <person name="Ma J."/>
        </authorList>
    </citation>
    <scope>NUCLEOTIDE SEQUENCE [LARGE SCALE GENOMIC DNA]</scope>
    <source>
        <strain evidence="5 6">JCM 19585</strain>
    </source>
</reference>
<evidence type="ECO:0000259" key="3">
    <source>
        <dbReference type="Pfam" id="PF00206"/>
    </source>
</evidence>
<organism evidence="5 6">
    <name type="scientific">Halarchaeum grantii</name>
    <dbReference type="NCBI Taxonomy" id="1193105"/>
    <lineage>
        <taxon>Archaea</taxon>
        <taxon>Methanobacteriati</taxon>
        <taxon>Methanobacteriota</taxon>
        <taxon>Stenosarchaea group</taxon>
        <taxon>Halobacteria</taxon>
        <taxon>Halobacteriales</taxon>
        <taxon>Halobacteriaceae</taxon>
    </lineage>
</organism>
<protein>
    <recommendedName>
        <fullName evidence="1 2">Argininosuccinate lyase</fullName>
        <shortName evidence="1">ASAL</shortName>
        <ecNumber evidence="1 2">4.3.2.1</ecNumber>
    </recommendedName>
    <alternativeName>
        <fullName evidence="1">Arginosuccinase</fullName>
    </alternativeName>
</protein>
<comment type="caution">
    <text evidence="5">The sequence shown here is derived from an EMBL/GenBank/DDBJ whole genome shotgun (WGS) entry which is preliminary data.</text>
</comment>
<keyword evidence="1" id="KW-0055">Arginine biosynthesis</keyword>
<dbReference type="PANTHER" id="PTHR43814">
    <property type="entry name" value="ARGININOSUCCINATE LYASE"/>
    <property type="match status" value="1"/>
</dbReference>
<evidence type="ECO:0000259" key="4">
    <source>
        <dbReference type="Pfam" id="PF14698"/>
    </source>
</evidence>
<keyword evidence="1" id="KW-0963">Cytoplasm</keyword>
<comment type="similarity">
    <text evidence="1">Belongs to the lyase 1 family. Argininosuccinate lyase subfamily.</text>
</comment>
<dbReference type="HAMAP" id="MF_00006">
    <property type="entry name" value="Arg_succ_lyase"/>
    <property type="match status" value="1"/>
</dbReference>
<dbReference type="InterPro" id="IPR000362">
    <property type="entry name" value="Fumarate_lyase_fam"/>
</dbReference>
<dbReference type="OrthoDB" id="27337at2157"/>
<proteinExistence type="inferred from homology"/>
<dbReference type="NCBIfam" id="TIGR00838">
    <property type="entry name" value="argH"/>
    <property type="match status" value="1"/>
</dbReference>
<dbReference type="RefSeq" id="WP_188883173.1">
    <property type="nucleotide sequence ID" value="NZ_BMPF01000002.1"/>
</dbReference>
<feature type="domain" description="Argininosuccinate lyase C-terminal" evidence="4">
    <location>
        <begin position="361"/>
        <end position="430"/>
    </location>
</feature>